<protein>
    <submittedName>
        <fullName evidence="1">Clostridium epsilon toxin ETX/Bacillus mosquitocidal toxin MTX2 family and Aerolysin-like toxin,beta complex domain-containing protein</fullName>
    </submittedName>
</protein>
<accession>A0A090KX90</accession>
<sequence>MSTISFSCNIAIFKIVNCYDILPKSDHSLPTTSFPTSSPSKMSSKNHLDVDQLLEDYAWQFFRDMQSIKKTKQEQYRDLEKGDVEFCINKKKLLIIHEEPIYSGISLDSTKPYTLFTSTFTNSTDRPQSYSFKTERSTESVVVIGREQGYSLGAEAELTLKTPCEIAEFKAGFKHEIHFNDITENSKAEMLTWAVDSNITVPPNYATEASVKIDEMSYSGKYTVRTILSGFVNVTLRRRRDGALILPVNIRIVELFKENINNPNVKSVASIIDNHSVQLTSKGYCHFQFAVKQAIELKDKALNTKY</sequence>
<dbReference type="PANTHER" id="PTHR39369">
    <property type="entry name" value="LIN-24 (TWENTY-FOUR) LIKE"/>
    <property type="match status" value="1"/>
</dbReference>
<dbReference type="CTD" id="36385305"/>
<dbReference type="WBParaSite" id="SRAE_X000223100.1">
    <property type="protein sequence ID" value="SRAE_X000223100.1"/>
    <property type="gene ID" value="WBGene00267811"/>
</dbReference>
<reference evidence="2" key="1">
    <citation type="submission" date="2014-09" db="EMBL/GenBank/DDBJ databases">
        <authorList>
            <person name="Martin A.A."/>
        </authorList>
    </citation>
    <scope>NUCLEOTIDE SEQUENCE</scope>
    <source>
        <strain evidence="2">ED321</strain>
    </source>
</reference>
<dbReference type="PANTHER" id="PTHR39369:SF5">
    <property type="entry name" value="CABIT DOMAIN-CONTAINING PROTEIN"/>
    <property type="match status" value="1"/>
</dbReference>
<dbReference type="OrthoDB" id="5819442at2759"/>
<evidence type="ECO:0000313" key="3">
    <source>
        <dbReference type="WBParaSite" id="SRAE_X000223100.1"/>
    </source>
</evidence>
<dbReference type="SUPFAM" id="SSF56973">
    <property type="entry name" value="Aerolisin/ETX pore-forming domain"/>
    <property type="match status" value="1"/>
</dbReference>
<reference evidence="3" key="3">
    <citation type="submission" date="2020-12" db="UniProtKB">
        <authorList>
            <consortium name="WormBaseParasite"/>
        </authorList>
    </citation>
    <scope>IDENTIFICATION</scope>
</reference>
<evidence type="ECO:0000313" key="1">
    <source>
        <dbReference type="EMBL" id="CEF60492.1"/>
    </source>
</evidence>
<dbReference type="AlphaFoldDB" id="A0A090KX90"/>
<dbReference type="EMBL" id="LN609399">
    <property type="protein sequence ID" value="CEF60492.1"/>
    <property type="molecule type" value="Genomic_DNA"/>
</dbReference>
<reference evidence="1" key="2">
    <citation type="submission" date="2014-09" db="EMBL/GenBank/DDBJ databases">
        <authorList>
            <person name="Aslett A.Martin."/>
        </authorList>
    </citation>
    <scope>NUCLEOTIDE SEQUENCE</scope>
    <source>
        <strain evidence="1">ED321 Heterogonic</strain>
    </source>
</reference>
<dbReference type="Gene3D" id="2.170.15.10">
    <property type="entry name" value="Proaerolysin, chain A, domain 3"/>
    <property type="match status" value="1"/>
</dbReference>
<dbReference type="GeneID" id="36385305"/>
<proteinExistence type="predicted"/>
<keyword evidence="2" id="KW-1185">Reference proteome</keyword>
<dbReference type="CDD" id="cd20237">
    <property type="entry name" value="PFM_LIN24-like"/>
    <property type="match status" value="1"/>
</dbReference>
<organism evidence="1">
    <name type="scientific">Strongyloides ratti</name>
    <name type="common">Parasitic roundworm</name>
    <dbReference type="NCBI Taxonomy" id="34506"/>
    <lineage>
        <taxon>Eukaryota</taxon>
        <taxon>Metazoa</taxon>
        <taxon>Ecdysozoa</taxon>
        <taxon>Nematoda</taxon>
        <taxon>Chromadorea</taxon>
        <taxon>Rhabditida</taxon>
        <taxon>Tylenchina</taxon>
        <taxon>Panagrolaimomorpha</taxon>
        <taxon>Strongyloidoidea</taxon>
        <taxon>Strongyloididae</taxon>
        <taxon>Strongyloides</taxon>
    </lineage>
</organism>
<evidence type="ECO:0000313" key="4">
    <source>
        <dbReference type="WormBase" id="SRAE_X000223100"/>
    </source>
</evidence>
<dbReference type="RefSeq" id="XP_024499701.1">
    <property type="nucleotide sequence ID" value="XM_024645416.1"/>
</dbReference>
<dbReference type="OMA" id="CEFVINR"/>
<dbReference type="WormBase" id="SRAE_X000223100">
    <property type="protein sequence ID" value="SRP00055"/>
    <property type="gene ID" value="WBGene00267811"/>
</dbReference>
<dbReference type="Pfam" id="PF03318">
    <property type="entry name" value="ETX_MTX2"/>
    <property type="match status" value="1"/>
</dbReference>
<gene>
    <name evidence="1 3 4" type="ORF">SRAE_X000223100</name>
</gene>
<dbReference type="InterPro" id="IPR004991">
    <property type="entry name" value="Aerolysin-like"/>
</dbReference>
<evidence type="ECO:0000313" key="2">
    <source>
        <dbReference type="Proteomes" id="UP000035682"/>
    </source>
</evidence>
<name>A0A090KX90_STRRB</name>
<dbReference type="Proteomes" id="UP000035682">
    <property type="component" value="Unplaced"/>
</dbReference>